<dbReference type="InterPro" id="IPR006969">
    <property type="entry name" value="Stig-like"/>
</dbReference>
<evidence type="ECO:0000313" key="4">
    <source>
        <dbReference type="Proteomes" id="UP000663834"/>
    </source>
</evidence>
<evidence type="ECO:0000313" key="3">
    <source>
        <dbReference type="EMBL" id="CAF1627535.1"/>
    </source>
</evidence>
<evidence type="ECO:0000256" key="1">
    <source>
        <dbReference type="ARBA" id="ARBA00006010"/>
    </source>
</evidence>
<keyword evidence="2" id="KW-0732">Signal</keyword>
<dbReference type="AlphaFoldDB" id="A0A816CTH9"/>
<comment type="caution">
    <text evidence="3">The sequence shown here is derived from an EMBL/GenBank/DDBJ whole genome shotgun (WGS) entry which is preliminary data.</text>
</comment>
<dbReference type="OrthoDB" id="10031947at2759"/>
<accession>A0A816CTH9</accession>
<sequence length="267" mass="28330">MLIATLVLSTKTTTTTTTTTTITVTTAAKCVSPYVQASSGICVNVVIDINNCGKLNNVCPSDFTSCSAGLCSNLTSIKLINGTCIWSASVNGFIDDQSFTVTVPFNITLYSTTTKSVSVTTNGVICLSSCSTAFTETALPASAFSGAAVLPFWNDLYVFANTSQGIYYDTQGIAPNRTLIFEYYSGQYRQSTDYCNFQITFYENVPGVVQFIYYEAADGGISATICVQGSSSGPFIQYSFGQANSVAQNMVLTFDTNTGTYSSAGIG</sequence>
<comment type="similarity">
    <text evidence="1">Belongs to the STIG1 family.</text>
</comment>
<proteinExistence type="inferred from homology"/>
<name>A0A816CTH9_9BILA</name>
<reference evidence="3" key="1">
    <citation type="submission" date="2021-02" db="EMBL/GenBank/DDBJ databases">
        <authorList>
            <person name="Nowell W R."/>
        </authorList>
    </citation>
    <scope>NUCLEOTIDE SEQUENCE</scope>
</reference>
<organism evidence="3 4">
    <name type="scientific">Rotaria magnacalcarata</name>
    <dbReference type="NCBI Taxonomy" id="392030"/>
    <lineage>
        <taxon>Eukaryota</taxon>
        <taxon>Metazoa</taxon>
        <taxon>Spiralia</taxon>
        <taxon>Gnathifera</taxon>
        <taxon>Rotifera</taxon>
        <taxon>Eurotatoria</taxon>
        <taxon>Bdelloidea</taxon>
        <taxon>Philodinida</taxon>
        <taxon>Philodinidae</taxon>
        <taxon>Rotaria</taxon>
    </lineage>
</organism>
<evidence type="ECO:0000256" key="2">
    <source>
        <dbReference type="ARBA" id="ARBA00022729"/>
    </source>
</evidence>
<dbReference type="EMBL" id="CAJNOW010013962">
    <property type="protein sequence ID" value="CAF1627535.1"/>
    <property type="molecule type" value="Genomic_DNA"/>
</dbReference>
<dbReference type="Proteomes" id="UP000663834">
    <property type="component" value="Unassembled WGS sequence"/>
</dbReference>
<dbReference type="Pfam" id="PF04885">
    <property type="entry name" value="Stig1"/>
    <property type="match status" value="1"/>
</dbReference>
<protein>
    <submittedName>
        <fullName evidence="3">Uncharacterized protein</fullName>
    </submittedName>
</protein>
<gene>
    <name evidence="3" type="ORF">KQP761_LOCUS25604</name>
</gene>